<evidence type="ECO:0000256" key="1">
    <source>
        <dbReference type="SAM" id="MobiDB-lite"/>
    </source>
</evidence>
<keyword evidence="3" id="KW-1185">Reference proteome</keyword>
<dbReference type="Proteomes" id="UP001219525">
    <property type="component" value="Unassembled WGS sequence"/>
</dbReference>
<gene>
    <name evidence="2" type="ORF">GGX14DRAFT_611168</name>
</gene>
<dbReference type="EMBL" id="JARJCW010000019">
    <property type="protein sequence ID" value="KAJ7214569.1"/>
    <property type="molecule type" value="Genomic_DNA"/>
</dbReference>
<evidence type="ECO:0000313" key="3">
    <source>
        <dbReference type="Proteomes" id="UP001219525"/>
    </source>
</evidence>
<comment type="caution">
    <text evidence="2">The sequence shown here is derived from an EMBL/GenBank/DDBJ whole genome shotgun (WGS) entry which is preliminary data.</text>
</comment>
<proteinExistence type="predicted"/>
<feature type="region of interest" description="Disordered" evidence="1">
    <location>
        <begin position="499"/>
        <end position="533"/>
    </location>
</feature>
<dbReference type="InterPro" id="IPR029000">
    <property type="entry name" value="Cyclophilin-like_dom_sf"/>
</dbReference>
<feature type="compositionally biased region" description="Basic and acidic residues" evidence="1">
    <location>
        <begin position="520"/>
        <end position="531"/>
    </location>
</feature>
<evidence type="ECO:0000313" key="2">
    <source>
        <dbReference type="EMBL" id="KAJ7214569.1"/>
    </source>
</evidence>
<dbReference type="Gene3D" id="2.40.100.10">
    <property type="entry name" value="Cyclophilin-like"/>
    <property type="match status" value="1"/>
</dbReference>
<organism evidence="2 3">
    <name type="scientific">Mycena pura</name>
    <dbReference type="NCBI Taxonomy" id="153505"/>
    <lineage>
        <taxon>Eukaryota</taxon>
        <taxon>Fungi</taxon>
        <taxon>Dikarya</taxon>
        <taxon>Basidiomycota</taxon>
        <taxon>Agaricomycotina</taxon>
        <taxon>Agaricomycetes</taxon>
        <taxon>Agaricomycetidae</taxon>
        <taxon>Agaricales</taxon>
        <taxon>Marasmiineae</taxon>
        <taxon>Mycenaceae</taxon>
        <taxon>Mycena</taxon>
    </lineage>
</organism>
<accession>A0AAD6VMZ4</accession>
<name>A0AAD6VMZ4_9AGAR</name>
<protein>
    <submittedName>
        <fullName evidence="2">Uncharacterized protein</fullName>
    </submittedName>
</protein>
<sequence length="625" mass="68060">MHKSAHAQVNASQRTKIQTPLGAQVNLPSQSVNPHCAFAGLIIVGGSLLERSLETGWMTRTLYARANPYKGVHVIMARDRQFPGRKRNHRIFLSKNEHPADPYQAIFKVIGRACHHRGDLPRSGFRQVDQALAEANYAAGLEKKFPKCSSRRTMRSLRKGRTLGAGCGGARIRRKSLGAILAVPKVLQYVDIPASKYFSPGDMGKDLRVWGTAAVPRGANVERKRLGCGTYLAIRGGFPFIPRTTALRSEKLRLAPADIAPVHHAIKPLVPSYSAHFIVGRAGAWVLRATGSESASNLASTKLTWTRSSGGKGSAHPPNILGNGYALGTINMNGYTPVILTNERPDMSRYSCFNFCTVASSELCARVLKRLKDSDVQLRGESQFGYTLDLELQDKLQDPKLLVISGRSRSEIFVHSHRIRRVGGSRATWLATIRSVGLAADIWSLGGSGAAHRALAGLRWLVCAYFSQVSAEHARREVCAGSLWLTGLLCMVAHPPPRAQAVPQGEMRDAPGSDVSATRNSRDGCSPRHDSSAGPIDRVAALAAFINSSQAVQRQLEFWASGGYEAPRTQEQGQAVRVRQVATTGATSGSGERVVRFHFDARFKGRRSRRGHSQSALSDVEVWLG</sequence>
<reference evidence="2" key="1">
    <citation type="submission" date="2023-03" db="EMBL/GenBank/DDBJ databases">
        <title>Massive genome expansion in bonnet fungi (Mycena s.s.) driven by repeated elements and novel gene families across ecological guilds.</title>
        <authorList>
            <consortium name="Lawrence Berkeley National Laboratory"/>
            <person name="Harder C.B."/>
            <person name="Miyauchi S."/>
            <person name="Viragh M."/>
            <person name="Kuo A."/>
            <person name="Thoen E."/>
            <person name="Andreopoulos B."/>
            <person name="Lu D."/>
            <person name="Skrede I."/>
            <person name="Drula E."/>
            <person name="Henrissat B."/>
            <person name="Morin E."/>
            <person name="Kohler A."/>
            <person name="Barry K."/>
            <person name="LaButti K."/>
            <person name="Morin E."/>
            <person name="Salamov A."/>
            <person name="Lipzen A."/>
            <person name="Mereny Z."/>
            <person name="Hegedus B."/>
            <person name="Baldrian P."/>
            <person name="Stursova M."/>
            <person name="Weitz H."/>
            <person name="Taylor A."/>
            <person name="Grigoriev I.V."/>
            <person name="Nagy L.G."/>
            <person name="Martin F."/>
            <person name="Kauserud H."/>
        </authorList>
    </citation>
    <scope>NUCLEOTIDE SEQUENCE</scope>
    <source>
        <strain evidence="2">9144</strain>
    </source>
</reference>
<dbReference type="AlphaFoldDB" id="A0AAD6VMZ4"/>